<evidence type="ECO:0000313" key="13">
    <source>
        <dbReference type="Proteomes" id="UP000626092"/>
    </source>
</evidence>
<dbReference type="Proteomes" id="UP000626092">
    <property type="component" value="Unassembled WGS sequence"/>
</dbReference>
<dbReference type="InterPro" id="IPR036457">
    <property type="entry name" value="PPM-type-like_dom_sf"/>
</dbReference>
<evidence type="ECO:0000256" key="5">
    <source>
        <dbReference type="ARBA" id="ARBA00022801"/>
    </source>
</evidence>
<keyword evidence="10" id="KW-0812">Transmembrane</keyword>
<comment type="cofactor">
    <cofactor evidence="1">
        <name>Mn(2+)</name>
        <dbReference type="ChEBI" id="CHEBI:29035"/>
    </cofactor>
</comment>
<evidence type="ECO:0000256" key="10">
    <source>
        <dbReference type="SAM" id="Phobius"/>
    </source>
</evidence>
<dbReference type="PROSITE" id="PS51746">
    <property type="entry name" value="PPM_2"/>
    <property type="match status" value="1"/>
</dbReference>
<evidence type="ECO:0000313" key="12">
    <source>
        <dbReference type="EMBL" id="KAF7133315.1"/>
    </source>
</evidence>
<dbReference type="Pfam" id="PF00481">
    <property type="entry name" value="PP2C"/>
    <property type="match status" value="1"/>
</dbReference>
<accession>A0A834GF69</accession>
<keyword evidence="10" id="KW-1133">Transmembrane helix</keyword>
<evidence type="ECO:0000256" key="1">
    <source>
        <dbReference type="ARBA" id="ARBA00001936"/>
    </source>
</evidence>
<feature type="transmembrane region" description="Helical" evidence="10">
    <location>
        <begin position="154"/>
        <end position="174"/>
    </location>
</feature>
<dbReference type="InterPro" id="IPR000222">
    <property type="entry name" value="PP2C_BS"/>
</dbReference>
<organism evidence="12 13">
    <name type="scientific">Rhododendron simsii</name>
    <name type="common">Sims's rhododendron</name>
    <dbReference type="NCBI Taxonomy" id="118357"/>
    <lineage>
        <taxon>Eukaryota</taxon>
        <taxon>Viridiplantae</taxon>
        <taxon>Streptophyta</taxon>
        <taxon>Embryophyta</taxon>
        <taxon>Tracheophyta</taxon>
        <taxon>Spermatophyta</taxon>
        <taxon>Magnoliopsida</taxon>
        <taxon>eudicotyledons</taxon>
        <taxon>Gunneridae</taxon>
        <taxon>Pentapetalae</taxon>
        <taxon>asterids</taxon>
        <taxon>Ericales</taxon>
        <taxon>Ericaceae</taxon>
        <taxon>Ericoideae</taxon>
        <taxon>Rhodoreae</taxon>
        <taxon>Rhododendron</taxon>
    </lineage>
</organism>
<keyword evidence="6" id="KW-0460">Magnesium</keyword>
<dbReference type="SMART" id="SM00332">
    <property type="entry name" value="PP2Cc"/>
    <property type="match status" value="1"/>
</dbReference>
<dbReference type="AlphaFoldDB" id="A0A834GF69"/>
<keyword evidence="7 9" id="KW-0904">Protein phosphatase</keyword>
<evidence type="ECO:0000256" key="2">
    <source>
        <dbReference type="ARBA" id="ARBA00001946"/>
    </source>
</evidence>
<feature type="domain" description="PPM-type phosphatase" evidence="11">
    <location>
        <begin position="51"/>
        <end position="394"/>
    </location>
</feature>
<feature type="transmembrane region" description="Helical" evidence="10">
    <location>
        <begin position="239"/>
        <end position="263"/>
    </location>
</feature>
<keyword evidence="8" id="KW-0464">Manganese</keyword>
<reference evidence="12" key="1">
    <citation type="submission" date="2019-11" db="EMBL/GenBank/DDBJ databases">
        <authorList>
            <person name="Liu Y."/>
            <person name="Hou J."/>
            <person name="Li T.-Q."/>
            <person name="Guan C.-H."/>
            <person name="Wu X."/>
            <person name="Wu H.-Z."/>
            <person name="Ling F."/>
            <person name="Zhang R."/>
            <person name="Shi X.-G."/>
            <person name="Ren J.-P."/>
            <person name="Chen E.-F."/>
            <person name="Sun J.-M."/>
        </authorList>
    </citation>
    <scope>NUCLEOTIDE SEQUENCE</scope>
    <source>
        <strain evidence="12">Adult_tree_wgs_1</strain>
        <tissue evidence="12">Leaves</tissue>
    </source>
</reference>
<comment type="similarity">
    <text evidence="9">Belongs to the PP2C family.</text>
</comment>
<keyword evidence="5 9" id="KW-0378">Hydrolase</keyword>
<dbReference type="EMBL" id="WJXA01000009">
    <property type="protein sequence ID" value="KAF7133315.1"/>
    <property type="molecule type" value="Genomic_DNA"/>
</dbReference>
<comment type="caution">
    <text evidence="12">The sequence shown here is derived from an EMBL/GenBank/DDBJ whole genome shotgun (WGS) entry which is preliminary data.</text>
</comment>
<dbReference type="GO" id="GO:0046872">
    <property type="term" value="F:metal ion binding"/>
    <property type="evidence" value="ECO:0007669"/>
    <property type="project" value="UniProtKB-KW"/>
</dbReference>
<sequence>MVTTSLRKIITPCWKPSVQSEGENSSRGRDAGGRVDGLWWYKDSGEHINGEFSMAVIQANNTLEDQSQLESGPMSSIESGPQGTFVGIYDGHGGAEAARFINKHLFDNIKTIHGAEFTTENQEISQDVINKAFLATEEQFLSVVKKQWLSTPQLASVGSCCLVGIICGGLLYIANAGDSRAVLGRLEKEVNYVEAIQLSSEHNANLESVREELHILHPNDPQIVVLKHKVWRVKGIIQVIPYSLFIFVHLILLYGFVMSSALWTRWDSVSRSIGDAYLKNSEFNREPLLPKFRLPEPFDKPILKAEPCILVHKLYPEDRFLIFASDGLWEHLGNQEAVDIVHNCPRNGIARRLVKAALREAAKKREMRYSDLKNLDRGLRRHFHDDITVIVLFLDCHLISRSYYRGPTISIRGSEGVPADAKA</sequence>
<dbReference type="CDD" id="cd00143">
    <property type="entry name" value="PP2Cc"/>
    <property type="match status" value="1"/>
</dbReference>
<keyword evidence="13" id="KW-1185">Reference proteome</keyword>
<evidence type="ECO:0000256" key="6">
    <source>
        <dbReference type="ARBA" id="ARBA00022842"/>
    </source>
</evidence>
<evidence type="ECO:0000256" key="8">
    <source>
        <dbReference type="ARBA" id="ARBA00023211"/>
    </source>
</evidence>
<evidence type="ECO:0000256" key="7">
    <source>
        <dbReference type="ARBA" id="ARBA00022912"/>
    </source>
</evidence>
<evidence type="ECO:0000256" key="3">
    <source>
        <dbReference type="ARBA" id="ARBA00013081"/>
    </source>
</evidence>
<dbReference type="SUPFAM" id="SSF81606">
    <property type="entry name" value="PP2C-like"/>
    <property type="match status" value="1"/>
</dbReference>
<keyword evidence="4" id="KW-0479">Metal-binding</keyword>
<dbReference type="PROSITE" id="PS01032">
    <property type="entry name" value="PPM_1"/>
    <property type="match status" value="1"/>
</dbReference>
<evidence type="ECO:0000256" key="9">
    <source>
        <dbReference type="RuleBase" id="RU003465"/>
    </source>
</evidence>
<dbReference type="EC" id="3.1.3.16" evidence="3"/>
<keyword evidence="10" id="KW-0472">Membrane</keyword>
<dbReference type="InterPro" id="IPR015655">
    <property type="entry name" value="PP2C"/>
</dbReference>
<name>A0A834GF69_RHOSS</name>
<protein>
    <recommendedName>
        <fullName evidence="3">protein-serine/threonine phosphatase</fullName>
        <ecNumber evidence="3">3.1.3.16</ecNumber>
    </recommendedName>
</protein>
<evidence type="ECO:0000256" key="4">
    <source>
        <dbReference type="ARBA" id="ARBA00022723"/>
    </source>
</evidence>
<dbReference type="OrthoDB" id="420076at2759"/>
<dbReference type="PANTHER" id="PTHR47992">
    <property type="entry name" value="PROTEIN PHOSPHATASE"/>
    <property type="match status" value="1"/>
</dbReference>
<dbReference type="GO" id="GO:0004722">
    <property type="term" value="F:protein serine/threonine phosphatase activity"/>
    <property type="evidence" value="ECO:0007669"/>
    <property type="project" value="UniProtKB-EC"/>
</dbReference>
<dbReference type="Gene3D" id="3.60.40.10">
    <property type="entry name" value="PPM-type phosphatase domain"/>
    <property type="match status" value="1"/>
</dbReference>
<proteinExistence type="inferred from homology"/>
<comment type="cofactor">
    <cofactor evidence="2">
        <name>Mg(2+)</name>
        <dbReference type="ChEBI" id="CHEBI:18420"/>
    </cofactor>
</comment>
<dbReference type="InterPro" id="IPR001932">
    <property type="entry name" value="PPM-type_phosphatase-like_dom"/>
</dbReference>
<gene>
    <name evidence="12" type="ORF">RHSIM_Rhsim09G0155400</name>
</gene>
<evidence type="ECO:0000259" key="11">
    <source>
        <dbReference type="PROSITE" id="PS51746"/>
    </source>
</evidence>